<evidence type="ECO:0000256" key="1">
    <source>
        <dbReference type="SAM" id="MobiDB-lite"/>
    </source>
</evidence>
<keyword evidence="3" id="KW-0449">Lipoprotein</keyword>
<reference evidence="4" key="1">
    <citation type="journal article" date="2019" name="Int. J. Syst. Evol. Microbiol.">
        <title>The Global Catalogue of Microorganisms (GCM) 10K type strain sequencing project: providing services to taxonomists for standard genome sequencing and annotation.</title>
        <authorList>
            <consortium name="The Broad Institute Genomics Platform"/>
            <consortium name="The Broad Institute Genome Sequencing Center for Infectious Disease"/>
            <person name="Wu L."/>
            <person name="Ma J."/>
        </authorList>
    </citation>
    <scope>NUCLEOTIDE SEQUENCE [LARGE SCALE GENOMIC DNA]</scope>
    <source>
        <strain evidence="4">KCTC 3913</strain>
    </source>
</reference>
<dbReference type="Pfam" id="PF09580">
    <property type="entry name" value="Spore_YhcN_YlaJ"/>
    <property type="match status" value="1"/>
</dbReference>
<dbReference type="RefSeq" id="WP_377933431.1">
    <property type="nucleotide sequence ID" value="NZ_JBHUMF010000013.1"/>
</dbReference>
<dbReference type="InterPro" id="IPR019076">
    <property type="entry name" value="Spore_lipoprot_YhcN/YlaJ-like"/>
</dbReference>
<gene>
    <name evidence="3" type="ORF">ACFSUL_05445</name>
</gene>
<evidence type="ECO:0000256" key="2">
    <source>
        <dbReference type="SAM" id="SignalP"/>
    </source>
</evidence>
<protein>
    <submittedName>
        <fullName evidence="3">YhcN/YlaJ family sporulation lipoprotein</fullName>
    </submittedName>
</protein>
<comment type="caution">
    <text evidence="3">The sequence shown here is derived from an EMBL/GenBank/DDBJ whole genome shotgun (WGS) entry which is preliminary data.</text>
</comment>
<keyword evidence="4" id="KW-1185">Reference proteome</keyword>
<feature type="compositionally biased region" description="Low complexity" evidence="1">
    <location>
        <begin position="234"/>
        <end position="246"/>
    </location>
</feature>
<accession>A0ABW5RPV5</accession>
<sequence length="246" mass="27670">MNKTILGTTLLTFALVGTACSDDFATNDVYPENGNTINVSDRQDLYNKDGRDSEDFGYVRQQKSPVEGQPISYKDMYTVDREKVADAISRMSIALPNVNDSSTLVTDEEVLVSYVTDKDKKDKDGRFAVADQVKRTAMSVVPRWYHVYVTDDPNLMRDVENLASMDTDMDNVNTAIDDTINLMLKASPQGNKVDAGENANGEMTQDKYELQDDDVHQINRERQKRNDHTEESNNENNTGTTGDMQE</sequence>
<feature type="signal peptide" evidence="2">
    <location>
        <begin position="1"/>
        <end position="21"/>
    </location>
</feature>
<evidence type="ECO:0000313" key="3">
    <source>
        <dbReference type="EMBL" id="MFD2680194.1"/>
    </source>
</evidence>
<organism evidence="3 4">
    <name type="scientific">Bacillus seohaeanensis</name>
    <dbReference type="NCBI Taxonomy" id="284580"/>
    <lineage>
        <taxon>Bacteria</taxon>
        <taxon>Bacillati</taxon>
        <taxon>Bacillota</taxon>
        <taxon>Bacilli</taxon>
        <taxon>Bacillales</taxon>
        <taxon>Bacillaceae</taxon>
        <taxon>Bacillus</taxon>
    </lineage>
</organism>
<feature type="chain" id="PRO_5046126612" evidence="2">
    <location>
        <begin position="22"/>
        <end position="246"/>
    </location>
</feature>
<name>A0ABW5RPV5_9BACI</name>
<feature type="region of interest" description="Disordered" evidence="1">
    <location>
        <begin position="188"/>
        <end position="246"/>
    </location>
</feature>
<keyword evidence="2" id="KW-0732">Signal</keyword>
<evidence type="ECO:0000313" key="4">
    <source>
        <dbReference type="Proteomes" id="UP001597506"/>
    </source>
</evidence>
<feature type="compositionally biased region" description="Basic and acidic residues" evidence="1">
    <location>
        <begin position="204"/>
        <end position="231"/>
    </location>
</feature>
<dbReference type="EMBL" id="JBHUMF010000013">
    <property type="protein sequence ID" value="MFD2680194.1"/>
    <property type="molecule type" value="Genomic_DNA"/>
</dbReference>
<dbReference type="Proteomes" id="UP001597506">
    <property type="component" value="Unassembled WGS sequence"/>
</dbReference>
<proteinExistence type="predicted"/>
<dbReference type="PROSITE" id="PS51257">
    <property type="entry name" value="PROKAR_LIPOPROTEIN"/>
    <property type="match status" value="1"/>
</dbReference>